<reference evidence="3 4" key="1">
    <citation type="submission" date="2019-03" db="EMBL/GenBank/DDBJ databases">
        <title>Genomic Encyclopedia of Archaeal and Bacterial Type Strains, Phase II (KMG-II): from individual species to whole genera.</title>
        <authorList>
            <person name="Goeker M."/>
        </authorList>
    </citation>
    <scope>NUCLEOTIDE SEQUENCE [LARGE SCALE GENOMIC DNA]</scope>
    <source>
        <strain evidence="3 4">DSM 19035</strain>
    </source>
</reference>
<feature type="transmembrane region" description="Helical" evidence="2">
    <location>
        <begin position="47"/>
        <end position="65"/>
    </location>
</feature>
<keyword evidence="2" id="KW-0812">Transmembrane</keyword>
<keyword evidence="2" id="KW-1133">Transmembrane helix</keyword>
<keyword evidence="2" id="KW-0472">Membrane</keyword>
<proteinExistence type="predicted"/>
<gene>
    <name evidence="3" type="ORF">ATK78_3244</name>
</gene>
<protein>
    <submittedName>
        <fullName evidence="3">Uncharacterized protein</fullName>
    </submittedName>
</protein>
<keyword evidence="4" id="KW-1185">Reference proteome</keyword>
<evidence type="ECO:0000256" key="2">
    <source>
        <dbReference type="SAM" id="Phobius"/>
    </source>
</evidence>
<evidence type="ECO:0000313" key="3">
    <source>
        <dbReference type="EMBL" id="TDQ08726.1"/>
    </source>
</evidence>
<feature type="region of interest" description="Disordered" evidence="1">
    <location>
        <begin position="194"/>
        <end position="219"/>
    </location>
</feature>
<organism evidence="3 4">
    <name type="scientific">Pedobacter metabolipauper</name>
    <dbReference type="NCBI Taxonomy" id="425513"/>
    <lineage>
        <taxon>Bacteria</taxon>
        <taxon>Pseudomonadati</taxon>
        <taxon>Bacteroidota</taxon>
        <taxon>Sphingobacteriia</taxon>
        <taxon>Sphingobacteriales</taxon>
        <taxon>Sphingobacteriaceae</taxon>
        <taxon>Pedobacter</taxon>
    </lineage>
</organism>
<accession>A0A4R6SUN9</accession>
<feature type="region of interest" description="Disordered" evidence="1">
    <location>
        <begin position="143"/>
        <end position="165"/>
    </location>
</feature>
<dbReference type="AlphaFoldDB" id="A0A4R6SUN9"/>
<feature type="compositionally biased region" description="Basic and acidic residues" evidence="1">
    <location>
        <begin position="198"/>
        <end position="219"/>
    </location>
</feature>
<dbReference type="RefSeq" id="WP_133577072.1">
    <property type="nucleotide sequence ID" value="NZ_SNYC01000005.1"/>
</dbReference>
<dbReference type="OrthoDB" id="790344at2"/>
<name>A0A4R6SUN9_9SPHI</name>
<dbReference type="EMBL" id="SNYC01000005">
    <property type="protein sequence ID" value="TDQ08726.1"/>
    <property type="molecule type" value="Genomic_DNA"/>
</dbReference>
<evidence type="ECO:0000313" key="4">
    <source>
        <dbReference type="Proteomes" id="UP000295620"/>
    </source>
</evidence>
<sequence>MQHIQDKEFDQLFKDRFEHAEIQPGRNLWDGIEAGIAPKLRKRILPAYWMAAAVVFIAVTVGVLVPKTEKIQLHGQPLAAYTESPVIPADHLTSGSSVNGSVLNKPSAPDAVNSGSAGQAAESTPLVIAPRLTDADVKKDFIPMQPISKPDRPVNTGSEMVKPAADETPVRNVVPAKELMIASAASPVDRNVITDLQSGKRERERESAREQEPERERKGIKNVGDLINLVVNKVDKRDQKIIQFNTDDDDNSSLIAINIGILKFNKKAK</sequence>
<comment type="caution">
    <text evidence="3">The sequence shown here is derived from an EMBL/GenBank/DDBJ whole genome shotgun (WGS) entry which is preliminary data.</text>
</comment>
<feature type="region of interest" description="Disordered" evidence="1">
    <location>
        <begin position="98"/>
        <end position="122"/>
    </location>
</feature>
<dbReference type="Proteomes" id="UP000295620">
    <property type="component" value="Unassembled WGS sequence"/>
</dbReference>
<evidence type="ECO:0000256" key="1">
    <source>
        <dbReference type="SAM" id="MobiDB-lite"/>
    </source>
</evidence>